<comment type="caution">
    <text evidence="2">The sequence shown here is derived from an EMBL/GenBank/DDBJ whole genome shotgun (WGS) entry which is preliminary data.</text>
</comment>
<evidence type="ECO:0000256" key="1">
    <source>
        <dbReference type="SAM" id="MobiDB-lite"/>
    </source>
</evidence>
<dbReference type="AlphaFoldDB" id="A0A2V0Q6X9"/>
<dbReference type="EMBL" id="BGJZ01000085">
    <property type="protein sequence ID" value="GBH08341.1"/>
    <property type="molecule type" value="Genomic_DNA"/>
</dbReference>
<protein>
    <submittedName>
        <fullName evidence="2">Uncharacterized protein involved in outer membrane biogenesis</fullName>
    </submittedName>
</protein>
<dbReference type="Proteomes" id="UP000247480">
    <property type="component" value="Unassembled WGS sequence"/>
</dbReference>
<feature type="region of interest" description="Disordered" evidence="1">
    <location>
        <begin position="50"/>
        <end position="80"/>
    </location>
</feature>
<name>A0A2V0Q6X9_PSESF</name>
<feature type="compositionally biased region" description="Polar residues" evidence="1">
    <location>
        <begin position="70"/>
        <end position="80"/>
    </location>
</feature>
<evidence type="ECO:0000313" key="3">
    <source>
        <dbReference type="Proteomes" id="UP000247480"/>
    </source>
</evidence>
<reference evidence="2 3" key="1">
    <citation type="submission" date="2018-04" db="EMBL/GenBank/DDBJ databases">
        <title>Draft genome sequence of Pseudomonas syringae pv. actinidiae biovar 1 strains isolated from kiwifruit in Kagawa prefecture.</title>
        <authorList>
            <person name="Tabuchi M."/>
            <person name="Saito M."/>
            <person name="Fujiwara S."/>
            <person name="Sasa N."/>
            <person name="Akimitsu K."/>
            <person name="Gomi K."/>
            <person name="Konishi-Sugita S."/>
            <person name="Hamano K."/>
            <person name="Kataoka I."/>
        </authorList>
    </citation>
    <scope>NUCLEOTIDE SEQUENCE [LARGE SCALE GENOMIC DNA]</scope>
    <source>
        <strain evidence="2 3">MAFF212206</strain>
    </source>
</reference>
<accession>A0A2V0Q6X9</accession>
<gene>
    <name evidence="2" type="ORF">KPSA1_01712</name>
</gene>
<organism evidence="2 3">
    <name type="scientific">Pseudomonas syringae pv. actinidiae</name>
    <dbReference type="NCBI Taxonomy" id="103796"/>
    <lineage>
        <taxon>Bacteria</taxon>
        <taxon>Pseudomonadati</taxon>
        <taxon>Pseudomonadota</taxon>
        <taxon>Gammaproteobacteria</taxon>
        <taxon>Pseudomonadales</taxon>
        <taxon>Pseudomonadaceae</taxon>
        <taxon>Pseudomonas</taxon>
        <taxon>Pseudomonas syringae</taxon>
    </lineage>
</organism>
<sequence length="80" mass="8661">MCITMFKKGYTMNTKHPRSPSRKNTASDLIAAVETFVAEGGVIAVIPDGETAESMNAPPTPALPCRRKTPGTNSRVKLHY</sequence>
<evidence type="ECO:0000313" key="2">
    <source>
        <dbReference type="EMBL" id="GBH08341.1"/>
    </source>
</evidence>
<proteinExistence type="predicted"/>